<accession>A0AAW0E672</accession>
<keyword evidence="3" id="KW-1185">Reference proteome</keyword>
<gene>
    <name evidence="2" type="ORF">R3P38DRAFT_2758918</name>
</gene>
<name>A0AAW0E672_9AGAR</name>
<dbReference type="Proteomes" id="UP001362999">
    <property type="component" value="Unassembled WGS sequence"/>
</dbReference>
<comment type="caution">
    <text evidence="2">The sequence shown here is derived from an EMBL/GenBank/DDBJ whole genome shotgun (WGS) entry which is preliminary data.</text>
</comment>
<feature type="region of interest" description="Disordered" evidence="1">
    <location>
        <begin position="34"/>
        <end position="59"/>
    </location>
</feature>
<evidence type="ECO:0000313" key="2">
    <source>
        <dbReference type="EMBL" id="KAK7059488.1"/>
    </source>
</evidence>
<organism evidence="2 3">
    <name type="scientific">Favolaschia claudopus</name>
    <dbReference type="NCBI Taxonomy" id="2862362"/>
    <lineage>
        <taxon>Eukaryota</taxon>
        <taxon>Fungi</taxon>
        <taxon>Dikarya</taxon>
        <taxon>Basidiomycota</taxon>
        <taxon>Agaricomycotina</taxon>
        <taxon>Agaricomycetes</taxon>
        <taxon>Agaricomycetidae</taxon>
        <taxon>Agaricales</taxon>
        <taxon>Marasmiineae</taxon>
        <taxon>Mycenaceae</taxon>
        <taxon>Favolaschia</taxon>
    </lineage>
</organism>
<evidence type="ECO:0000313" key="3">
    <source>
        <dbReference type="Proteomes" id="UP001362999"/>
    </source>
</evidence>
<evidence type="ECO:0000256" key="1">
    <source>
        <dbReference type="SAM" id="MobiDB-lite"/>
    </source>
</evidence>
<dbReference type="AlphaFoldDB" id="A0AAW0E672"/>
<reference evidence="2 3" key="1">
    <citation type="journal article" date="2024" name="J Genomics">
        <title>Draft genome sequencing and assembly of Favolaschia claudopus CIRM-BRFM 2984 isolated from oak limbs.</title>
        <authorList>
            <person name="Navarro D."/>
            <person name="Drula E."/>
            <person name="Chaduli D."/>
            <person name="Cazenave R."/>
            <person name="Ahrendt S."/>
            <person name="Wang J."/>
            <person name="Lipzen A."/>
            <person name="Daum C."/>
            <person name="Barry K."/>
            <person name="Grigoriev I.V."/>
            <person name="Favel A."/>
            <person name="Rosso M.N."/>
            <person name="Martin F."/>
        </authorList>
    </citation>
    <scope>NUCLEOTIDE SEQUENCE [LARGE SCALE GENOMIC DNA]</scope>
    <source>
        <strain evidence="2 3">CIRM-BRFM 2984</strain>
    </source>
</reference>
<dbReference type="EMBL" id="JAWWNJ010000003">
    <property type="protein sequence ID" value="KAK7059488.1"/>
    <property type="molecule type" value="Genomic_DNA"/>
</dbReference>
<protein>
    <submittedName>
        <fullName evidence="2">Uncharacterized protein</fullName>
    </submittedName>
</protein>
<sequence>MSAKHYDCSCALRPNPHRIHAKEWSKHLRDKRALENRVSTQPTPTPPAREVQNAEEPNGVNLENSLQTDYARQASEDLSALMNKMAIDDTEPSVSASKDLTIGQAADLTIASFLTDDTPTSLSSSNQPAEMDPLPQLAQATRSVHNLIADARARAKPVGAVQQRRADVLLAIFEKLGAAEADLVVTETFDTEDKEKVAEMHRKLDAAVETSLLVEKSLARLPDSAEKQEIIGRLKAFDSTINVIGSVIPPRTTPFPYDAISLLKS</sequence>
<proteinExistence type="predicted"/>